<feature type="coiled-coil region" evidence="1">
    <location>
        <begin position="224"/>
        <end position="251"/>
    </location>
</feature>
<accession>A0A085VFH3</accession>
<dbReference type="Proteomes" id="UP000028631">
    <property type="component" value="Unassembled WGS sequence"/>
</dbReference>
<dbReference type="AlphaFoldDB" id="A0A085VFH3"/>
<dbReference type="InterPro" id="IPR024230">
    <property type="entry name" value="GspL_cyto_dom"/>
</dbReference>
<keyword evidence="1" id="KW-0175">Coiled coil</keyword>
<keyword evidence="4" id="KW-1185">Reference proteome</keyword>
<dbReference type="OrthoDB" id="5621075at2"/>
<dbReference type="PATRIC" id="fig|317.175.peg.3621"/>
<name>A0A085VFH3_PSESX</name>
<dbReference type="Pfam" id="PF05137">
    <property type="entry name" value="PilN"/>
    <property type="match status" value="1"/>
</dbReference>
<evidence type="ECO:0000256" key="1">
    <source>
        <dbReference type="SAM" id="Coils"/>
    </source>
</evidence>
<dbReference type="PANTHER" id="PTHR40278">
    <property type="entry name" value="DNA UTILIZATION PROTEIN HOFN"/>
    <property type="match status" value="1"/>
</dbReference>
<organism evidence="3 4">
    <name type="scientific">Pseudomonas syringae</name>
    <dbReference type="NCBI Taxonomy" id="317"/>
    <lineage>
        <taxon>Bacteria</taxon>
        <taxon>Pseudomonadati</taxon>
        <taxon>Pseudomonadota</taxon>
        <taxon>Gammaproteobacteria</taxon>
        <taxon>Pseudomonadales</taxon>
        <taxon>Pseudomonadaceae</taxon>
        <taxon>Pseudomonas</taxon>
    </lineage>
</organism>
<proteinExistence type="predicted"/>
<evidence type="ECO:0000259" key="2">
    <source>
        <dbReference type="Pfam" id="PF05134"/>
    </source>
</evidence>
<gene>
    <name evidence="3" type="ORF">IV01_17380</name>
</gene>
<comment type="caution">
    <text evidence="3">The sequence shown here is derived from an EMBL/GenBank/DDBJ whole genome shotgun (WGS) entry which is preliminary data.</text>
</comment>
<dbReference type="SUPFAM" id="SSF53067">
    <property type="entry name" value="Actin-like ATPase domain"/>
    <property type="match status" value="1"/>
</dbReference>
<dbReference type="PANTHER" id="PTHR40278:SF1">
    <property type="entry name" value="DNA UTILIZATION PROTEIN HOFN"/>
    <property type="match status" value="1"/>
</dbReference>
<dbReference type="Gene3D" id="3.30.420.380">
    <property type="match status" value="1"/>
</dbReference>
<dbReference type="InterPro" id="IPR052534">
    <property type="entry name" value="Extracell_DNA_Util/SecSys_Comp"/>
</dbReference>
<feature type="domain" description="GspL cytoplasmic actin-ATPase-like" evidence="2">
    <location>
        <begin position="81"/>
        <end position="168"/>
    </location>
</feature>
<evidence type="ECO:0000313" key="3">
    <source>
        <dbReference type="EMBL" id="KFE54186.1"/>
    </source>
</evidence>
<evidence type="ECO:0000313" key="4">
    <source>
        <dbReference type="Proteomes" id="UP000028631"/>
    </source>
</evidence>
<dbReference type="InterPro" id="IPR043129">
    <property type="entry name" value="ATPase_NBD"/>
</dbReference>
<protein>
    <submittedName>
        <fullName evidence="3">General secretion pathway protein GspL</fullName>
    </submittedName>
</protein>
<dbReference type="RefSeq" id="WP_032629971.1">
    <property type="nucleotide sequence ID" value="NZ_JPQU01000047.1"/>
</dbReference>
<dbReference type="InterPro" id="IPR007813">
    <property type="entry name" value="PilN"/>
</dbReference>
<dbReference type="Pfam" id="PF05134">
    <property type="entry name" value="T2SSL"/>
    <property type="match status" value="1"/>
</dbReference>
<dbReference type="EMBL" id="JPQU01000047">
    <property type="protein sequence ID" value="KFE54186.1"/>
    <property type="molecule type" value="Genomic_DNA"/>
</dbReference>
<reference evidence="3 4" key="1">
    <citation type="submission" date="2014-07" db="EMBL/GenBank/DDBJ databases">
        <title>Draft Genome Sequences of Environmental Pseudomonas syringae strains.</title>
        <authorList>
            <person name="Baltrus D.A."/>
            <person name="Berge O."/>
            <person name="Morris C."/>
        </authorList>
    </citation>
    <scope>NUCLEOTIDE SEQUENCE [LARGE SCALE GENOMIC DNA]</scope>
    <source>
        <strain evidence="3 4">GAW0119</strain>
    </source>
</reference>
<sequence length="357" mass="39792">MNRLFSLRPMSLPAPVVALLERVAQQWRGSVMQRGWQLWLIELRACMPEKLQRLLIHDTPEHLHAWPLSGPLPALSAQVQQILLLPPSSVLVQTLQLPLAAARDLNSVVGFELDRFTPFDASQLYFVARQDKRVGGFIQVTLVAILRERLDSILADCAALGLQPHAVDVGHDAQSRLGIDLLPVPLRPRQQGHHLGLQRKLLWLCGALLIVAMLLWLNDRQRLLEDMQASVKAQKAQVAQIQKIRQQLTNTRGAANYLIQRKSAQPTQVALLNELTACLPHDTWIDQLEINDSAEVSFSGQSAKASALIGRIKDCHSLENAQFQGVIQPDPQTGKDRFSLRAHLHQEAADAPTTDQP</sequence>